<evidence type="ECO:0000313" key="2">
    <source>
        <dbReference type="EMBL" id="OCT17208.1"/>
    </source>
</evidence>
<gene>
    <name evidence="2" type="ORF">A8709_23465</name>
</gene>
<dbReference type="AlphaFoldDB" id="A0A1C1A9A9"/>
<sequence length="127" mass="13258">MVADSNFSCCSQVTYVQDQVCIPLNIVAVATAITQDLYRLNVNPLNLYVSGTILVAAAPAGRVLTVNFFLGGPTGTLIETDTLTIGTALAFTKTGFDTIQLEVAAGVGITPNITGELCVTPRYAISS</sequence>
<dbReference type="InterPro" id="IPR025055">
    <property type="entry name" value="Ena_core"/>
</dbReference>
<name>A0A1C1A9A9_9BACL</name>
<comment type="caution">
    <text evidence="2">The sequence shown here is derived from an EMBL/GenBank/DDBJ whole genome shotgun (WGS) entry which is preliminary data.</text>
</comment>
<reference evidence="3" key="1">
    <citation type="submission" date="2016-05" db="EMBL/GenBank/DDBJ databases">
        <title>Paenibacillus oryzae. sp. nov., isolated from the rice root.</title>
        <authorList>
            <person name="Zhang J."/>
            <person name="Zhang X."/>
        </authorList>
    </citation>
    <scope>NUCLEOTIDE SEQUENCE [LARGE SCALE GENOMIC DNA]</scope>
    <source>
        <strain evidence="3">KCTC13222</strain>
    </source>
</reference>
<dbReference type="Pfam" id="PF13157">
    <property type="entry name" value="Enas"/>
    <property type="match status" value="1"/>
</dbReference>
<organism evidence="2 3">
    <name type="scientific">Paenibacillus pectinilyticus</name>
    <dbReference type="NCBI Taxonomy" id="512399"/>
    <lineage>
        <taxon>Bacteria</taxon>
        <taxon>Bacillati</taxon>
        <taxon>Bacillota</taxon>
        <taxon>Bacilli</taxon>
        <taxon>Bacillales</taxon>
        <taxon>Paenibacillaceae</taxon>
        <taxon>Paenibacillus</taxon>
    </lineage>
</organism>
<dbReference type="Proteomes" id="UP000093309">
    <property type="component" value="Unassembled WGS sequence"/>
</dbReference>
<evidence type="ECO:0000259" key="1">
    <source>
        <dbReference type="Pfam" id="PF13157"/>
    </source>
</evidence>
<proteinExistence type="predicted"/>
<feature type="domain" description="Endospore appendages core" evidence="1">
    <location>
        <begin position="7"/>
        <end position="124"/>
    </location>
</feature>
<keyword evidence="3" id="KW-1185">Reference proteome</keyword>
<dbReference type="EMBL" id="LYPC01000002">
    <property type="protein sequence ID" value="OCT17208.1"/>
    <property type="molecule type" value="Genomic_DNA"/>
</dbReference>
<accession>A0A1C1A9A9</accession>
<evidence type="ECO:0000313" key="3">
    <source>
        <dbReference type="Proteomes" id="UP000093309"/>
    </source>
</evidence>
<protein>
    <recommendedName>
        <fullName evidence="1">Endospore appendages core domain-containing protein</fullName>
    </recommendedName>
</protein>